<evidence type="ECO:0000259" key="8">
    <source>
        <dbReference type="PROSITE" id="PS50212"/>
    </source>
</evidence>
<dbReference type="Pfam" id="PF00617">
    <property type="entry name" value="RasGEF"/>
    <property type="match status" value="1"/>
</dbReference>
<feature type="compositionally biased region" description="Polar residues" evidence="5">
    <location>
        <begin position="336"/>
        <end position="353"/>
    </location>
</feature>
<dbReference type="PROSITE" id="PS50009">
    <property type="entry name" value="RASGEF_CAT"/>
    <property type="match status" value="1"/>
</dbReference>
<feature type="domain" description="Ras-GEF" evidence="7">
    <location>
        <begin position="896"/>
        <end position="1142"/>
    </location>
</feature>
<protein>
    <submittedName>
        <fullName evidence="9">Uncharacterized protein</fullName>
    </submittedName>
</protein>
<feature type="compositionally biased region" description="Polar residues" evidence="5">
    <location>
        <begin position="688"/>
        <end position="697"/>
    </location>
</feature>
<dbReference type="CDD" id="cd06224">
    <property type="entry name" value="REM"/>
    <property type="match status" value="1"/>
</dbReference>
<dbReference type="SMART" id="SM00147">
    <property type="entry name" value="RasGEF"/>
    <property type="match status" value="1"/>
</dbReference>
<feature type="compositionally biased region" description="Polar residues" evidence="5">
    <location>
        <begin position="645"/>
        <end position="677"/>
    </location>
</feature>
<dbReference type="CDD" id="cd00155">
    <property type="entry name" value="RasGEF"/>
    <property type="match status" value="1"/>
</dbReference>
<dbReference type="GO" id="GO:0005085">
    <property type="term" value="F:guanyl-nucleotide exchange factor activity"/>
    <property type="evidence" value="ECO:0007669"/>
    <property type="project" value="UniProtKB-KW"/>
</dbReference>
<feature type="compositionally biased region" description="Basic and acidic residues" evidence="5">
    <location>
        <begin position="317"/>
        <end position="327"/>
    </location>
</feature>
<evidence type="ECO:0000259" key="7">
    <source>
        <dbReference type="PROSITE" id="PS50009"/>
    </source>
</evidence>
<evidence type="ECO:0000256" key="3">
    <source>
        <dbReference type="PROSITE-ProRule" id="PRU00168"/>
    </source>
</evidence>
<dbReference type="Gene3D" id="1.20.870.10">
    <property type="entry name" value="Son of sevenless (SoS) protein Chain: S domain 1"/>
    <property type="match status" value="1"/>
</dbReference>
<dbReference type="InterPro" id="IPR001895">
    <property type="entry name" value="RASGEF_cat_dom"/>
</dbReference>
<feature type="compositionally biased region" description="Polar residues" evidence="5">
    <location>
        <begin position="591"/>
        <end position="606"/>
    </location>
</feature>
<dbReference type="GO" id="GO:0005886">
    <property type="term" value="C:plasma membrane"/>
    <property type="evidence" value="ECO:0007669"/>
    <property type="project" value="TreeGrafter"/>
</dbReference>
<keyword evidence="1 4" id="KW-0728">SH3 domain</keyword>
<evidence type="ECO:0000256" key="5">
    <source>
        <dbReference type="SAM" id="MobiDB-lite"/>
    </source>
</evidence>
<keyword evidence="10" id="KW-1185">Reference proteome</keyword>
<feature type="compositionally biased region" description="Polar residues" evidence="5">
    <location>
        <begin position="570"/>
        <end position="579"/>
    </location>
</feature>
<feature type="domain" description="N-terminal Ras-GEF" evidence="8">
    <location>
        <begin position="720"/>
        <end position="840"/>
    </location>
</feature>
<dbReference type="GO" id="GO:0007265">
    <property type="term" value="P:Ras protein signal transduction"/>
    <property type="evidence" value="ECO:0007669"/>
    <property type="project" value="TreeGrafter"/>
</dbReference>
<proteinExistence type="predicted"/>
<sequence>MVLLEQAFRSSLQVAPLTILKKKSGSVDHALTTDRISTNPYSRSEMTPPTTPEGSQEDLTSPPDPPPIFHSFLRAFYPFHPDYAMTGSAVTLPLDEGDVVLVHSIHTNGWADGTLLVSGARGWLPTNYCYAYDPDEARNLLKALLNFWDLCRSTSINDKEIFGNQEFMKGIIAGVRYLLERTNCLTRESSVIQRHEGLRRGRKSLLSELSALVKTAKRLQEQQRLSSPTDEVNNTVDEMILRAFKIVNKGVRFLDLLEEDRQSRAPAVTLMPTVLEENYVPSTPPADQTSFSDRSTGKAAAAGSRVADGEPISNPSEETRTNHLTNDRLSIERSAGASSRLSQHSPKAVNFSRSSSIAHRVSLAGPSPLSRPHDLVSERLSASHDTFLSHLGSFIGRLHLHSQSRPHLALAIKQSATSGGELLVVVDVVCGHSSLTKEILEQPRAAMYDRILDLVHAASDILLYNSGLDMADIILPQDNSRLLSAATGCVRATGECVAKTKWVIERVGDFELQFENGSIGIDLDLGALDAIEQERERAASVVSITDAQASSSTTFSKPLPKDKPLPDIPQGTSTSTTVSHPPRRDSLLFSDGNTSDSATSVASRTNLPPLPRLSTTHLPAEDYSPSDTSAGLENEGRSYRRESLVATSSATGSSYLNRDSETSLLSQTSTRATTPDSNLPPKLHGSISELSSTSNNGEEVDEVESKIMEKTYAHELMFNKEGQVVGGSLPALVERLTTHEATPDATFVSTFFLTFRLFCTPLKLAEALIYRFDYVGDSPRMANPVRLRVYNVLKQWLESQWRDETDDEALSLIRPFAEIKLASSLPSASTRLLDLIQRVTTTGSPLVPRLSNGSTSALPYVAVDTPLPAPTLNKSQAHSLSSWKAGGNCPAILDFDPLEIARQLTLKQMRVFCSIMPEELLGSEWMKRGGAGSPNVKAMTALSTDLSNLVAETILHYNEAKKRAAVIKQWIKIGYQCLELHNYDALMAIICTLNSSTITRLRKTWDIVSPKRREMLKTLQAVVDPAQNHKALRAQLATHVPPCLPFQGMFLTDLTFVDIGNPATKQLQGTDGKDTTVVNFDKHSRTAKIIGELQRFQMPYRLTELPDMQEWIQAELYRVREPDPKKNIQVSYYRKSLLLEPREGQSVRSPVEGAGSTTSPIMFSWRKTSRS</sequence>
<gene>
    <name evidence="9" type="ORF">VPNG_01344</name>
</gene>
<feature type="region of interest" description="Disordered" evidence="5">
    <location>
        <begin position="278"/>
        <end position="327"/>
    </location>
</feature>
<dbReference type="Pfam" id="PF00618">
    <property type="entry name" value="RasGEF_N"/>
    <property type="match status" value="1"/>
</dbReference>
<dbReference type="InterPro" id="IPR036028">
    <property type="entry name" value="SH3-like_dom_sf"/>
</dbReference>
<feature type="region of interest" description="Disordered" evidence="5">
    <location>
        <begin position="31"/>
        <end position="64"/>
    </location>
</feature>
<dbReference type="SMART" id="SM00229">
    <property type="entry name" value="RasGEFN"/>
    <property type="match status" value="1"/>
</dbReference>
<name>A0A423XL12_9PEZI</name>
<dbReference type="SMART" id="SM00326">
    <property type="entry name" value="SH3"/>
    <property type="match status" value="1"/>
</dbReference>
<dbReference type="Proteomes" id="UP000285146">
    <property type="component" value="Unassembled WGS sequence"/>
</dbReference>
<dbReference type="EMBL" id="LKEB01000003">
    <property type="protein sequence ID" value="ROW17082.1"/>
    <property type="molecule type" value="Genomic_DNA"/>
</dbReference>
<dbReference type="InParanoid" id="A0A423XL12"/>
<evidence type="ECO:0000256" key="2">
    <source>
        <dbReference type="ARBA" id="ARBA00022658"/>
    </source>
</evidence>
<dbReference type="InterPro" id="IPR023578">
    <property type="entry name" value="Ras_GEF_dom_sf"/>
</dbReference>
<evidence type="ECO:0000313" key="10">
    <source>
        <dbReference type="Proteomes" id="UP000285146"/>
    </source>
</evidence>
<dbReference type="PANTHER" id="PTHR23113">
    <property type="entry name" value="GUANINE NUCLEOTIDE EXCHANGE FACTOR"/>
    <property type="match status" value="1"/>
</dbReference>
<evidence type="ECO:0000256" key="4">
    <source>
        <dbReference type="PROSITE-ProRule" id="PRU00192"/>
    </source>
</evidence>
<comment type="caution">
    <text evidence="9">The sequence shown here is derived from an EMBL/GenBank/DDBJ whole genome shotgun (WGS) entry which is preliminary data.</text>
</comment>
<feature type="compositionally biased region" description="Polar residues" evidence="5">
    <location>
        <begin position="285"/>
        <end position="294"/>
    </location>
</feature>
<feature type="region of interest" description="Disordered" evidence="5">
    <location>
        <begin position="334"/>
        <end position="353"/>
    </location>
</feature>
<feature type="domain" description="SH3" evidence="6">
    <location>
        <begin position="68"/>
        <end position="134"/>
    </location>
</feature>
<dbReference type="SUPFAM" id="SSF48366">
    <property type="entry name" value="Ras GEF"/>
    <property type="match status" value="1"/>
</dbReference>
<accession>A0A423XL12</accession>
<dbReference type="InterPro" id="IPR008937">
    <property type="entry name" value="Ras-like_GEF"/>
</dbReference>
<dbReference type="SUPFAM" id="SSF50044">
    <property type="entry name" value="SH3-domain"/>
    <property type="match status" value="1"/>
</dbReference>
<dbReference type="PANTHER" id="PTHR23113:SF354">
    <property type="entry name" value="BUD SITE SELECTION PROTEIN 5"/>
    <property type="match status" value="1"/>
</dbReference>
<feature type="region of interest" description="Disordered" evidence="5">
    <location>
        <begin position="1144"/>
        <end position="1171"/>
    </location>
</feature>
<feature type="compositionally biased region" description="Basic and acidic residues" evidence="5">
    <location>
        <begin position="634"/>
        <end position="643"/>
    </location>
</feature>
<reference evidence="9 10" key="1">
    <citation type="submission" date="2015-09" db="EMBL/GenBank/DDBJ databases">
        <title>Host preference determinants of Valsa canker pathogens revealed by comparative genomics.</title>
        <authorList>
            <person name="Yin Z."/>
            <person name="Huang L."/>
        </authorList>
    </citation>
    <scope>NUCLEOTIDE SEQUENCE [LARGE SCALE GENOMIC DNA]</scope>
    <source>
        <strain evidence="9 10">SXYLt</strain>
    </source>
</reference>
<dbReference type="PROSITE" id="PS50212">
    <property type="entry name" value="RASGEF_NTER"/>
    <property type="match status" value="1"/>
</dbReference>
<evidence type="ECO:0000313" key="9">
    <source>
        <dbReference type="EMBL" id="ROW17082.1"/>
    </source>
</evidence>
<dbReference type="Gene3D" id="2.30.30.40">
    <property type="entry name" value="SH3 Domains"/>
    <property type="match status" value="1"/>
</dbReference>
<dbReference type="InterPro" id="IPR001452">
    <property type="entry name" value="SH3_domain"/>
</dbReference>
<keyword evidence="2 3" id="KW-0344">Guanine-nucleotide releasing factor</keyword>
<feature type="compositionally biased region" description="Polar residues" evidence="5">
    <location>
        <begin position="34"/>
        <end position="59"/>
    </location>
</feature>
<dbReference type="AlphaFoldDB" id="A0A423XL12"/>
<dbReference type="InterPro" id="IPR000651">
    <property type="entry name" value="Ras-like_Gua-exchang_fac_N"/>
</dbReference>
<evidence type="ECO:0000259" key="6">
    <source>
        <dbReference type="PROSITE" id="PS50002"/>
    </source>
</evidence>
<dbReference type="PROSITE" id="PS50002">
    <property type="entry name" value="SH3"/>
    <property type="match status" value="1"/>
</dbReference>
<dbReference type="OrthoDB" id="546434at2759"/>
<organism evidence="9 10">
    <name type="scientific">Cytospora leucostoma</name>
    <dbReference type="NCBI Taxonomy" id="1230097"/>
    <lineage>
        <taxon>Eukaryota</taxon>
        <taxon>Fungi</taxon>
        <taxon>Dikarya</taxon>
        <taxon>Ascomycota</taxon>
        <taxon>Pezizomycotina</taxon>
        <taxon>Sordariomycetes</taxon>
        <taxon>Sordariomycetidae</taxon>
        <taxon>Diaporthales</taxon>
        <taxon>Cytosporaceae</taxon>
        <taxon>Cytospora</taxon>
    </lineage>
</organism>
<feature type="region of interest" description="Disordered" evidence="5">
    <location>
        <begin position="551"/>
        <end position="699"/>
    </location>
</feature>
<dbReference type="InterPro" id="IPR036964">
    <property type="entry name" value="RASGEF_cat_dom_sf"/>
</dbReference>
<evidence type="ECO:0000256" key="1">
    <source>
        <dbReference type="ARBA" id="ARBA00022443"/>
    </source>
</evidence>
<dbReference type="STRING" id="1230097.A0A423XL12"/>
<dbReference type="Gene3D" id="1.10.840.10">
    <property type="entry name" value="Ras guanine-nucleotide exchange factors catalytic domain"/>
    <property type="match status" value="1"/>
</dbReference>